<protein>
    <submittedName>
        <fullName evidence="2">Uncharacterized protein</fullName>
    </submittedName>
</protein>
<sequence length="86" mass="9953">MNYSRFINTTTILLSTRRPQVEALGQSPLFSPMVQFIDQSIRDEHRKPMPSREERKMILHASSRQGDAKLQMHNRCSPSLHSNVMS</sequence>
<evidence type="ECO:0000313" key="2">
    <source>
        <dbReference type="EMBL" id="KIM77292.1"/>
    </source>
</evidence>
<dbReference type="InParanoid" id="A0A0C3BIV6"/>
<feature type="compositionally biased region" description="Polar residues" evidence="1">
    <location>
        <begin position="74"/>
        <end position="86"/>
    </location>
</feature>
<evidence type="ECO:0000313" key="3">
    <source>
        <dbReference type="Proteomes" id="UP000054166"/>
    </source>
</evidence>
<accession>A0A0C3BIV6</accession>
<dbReference type="EMBL" id="KN833026">
    <property type="protein sequence ID" value="KIM77292.1"/>
    <property type="molecule type" value="Genomic_DNA"/>
</dbReference>
<feature type="region of interest" description="Disordered" evidence="1">
    <location>
        <begin position="63"/>
        <end position="86"/>
    </location>
</feature>
<proteinExistence type="predicted"/>
<reference evidence="2 3" key="1">
    <citation type="submission" date="2014-04" db="EMBL/GenBank/DDBJ databases">
        <authorList>
            <consortium name="DOE Joint Genome Institute"/>
            <person name="Kuo A."/>
            <person name="Tarkka M."/>
            <person name="Buscot F."/>
            <person name="Kohler A."/>
            <person name="Nagy L.G."/>
            <person name="Floudas D."/>
            <person name="Copeland A."/>
            <person name="Barry K.W."/>
            <person name="Cichocki N."/>
            <person name="Veneault-Fourrey C."/>
            <person name="LaButti K."/>
            <person name="Lindquist E.A."/>
            <person name="Lipzen A."/>
            <person name="Lundell T."/>
            <person name="Morin E."/>
            <person name="Murat C."/>
            <person name="Sun H."/>
            <person name="Tunlid A."/>
            <person name="Henrissat B."/>
            <person name="Grigoriev I.V."/>
            <person name="Hibbett D.S."/>
            <person name="Martin F."/>
            <person name="Nordberg H.P."/>
            <person name="Cantor M.N."/>
            <person name="Hua S.X."/>
        </authorList>
    </citation>
    <scope>NUCLEOTIDE SEQUENCE [LARGE SCALE GENOMIC DNA]</scope>
    <source>
        <strain evidence="2 3">F 1598</strain>
    </source>
</reference>
<keyword evidence="3" id="KW-1185">Reference proteome</keyword>
<dbReference type="Proteomes" id="UP000054166">
    <property type="component" value="Unassembled WGS sequence"/>
</dbReference>
<organism evidence="2 3">
    <name type="scientific">Piloderma croceum (strain F 1598)</name>
    <dbReference type="NCBI Taxonomy" id="765440"/>
    <lineage>
        <taxon>Eukaryota</taxon>
        <taxon>Fungi</taxon>
        <taxon>Dikarya</taxon>
        <taxon>Basidiomycota</taxon>
        <taxon>Agaricomycotina</taxon>
        <taxon>Agaricomycetes</taxon>
        <taxon>Agaricomycetidae</taxon>
        <taxon>Atheliales</taxon>
        <taxon>Atheliaceae</taxon>
        <taxon>Piloderma</taxon>
    </lineage>
</organism>
<reference evidence="3" key="2">
    <citation type="submission" date="2015-01" db="EMBL/GenBank/DDBJ databases">
        <title>Evolutionary Origins and Diversification of the Mycorrhizal Mutualists.</title>
        <authorList>
            <consortium name="DOE Joint Genome Institute"/>
            <consortium name="Mycorrhizal Genomics Consortium"/>
            <person name="Kohler A."/>
            <person name="Kuo A."/>
            <person name="Nagy L.G."/>
            <person name="Floudas D."/>
            <person name="Copeland A."/>
            <person name="Barry K.W."/>
            <person name="Cichocki N."/>
            <person name="Veneault-Fourrey C."/>
            <person name="LaButti K."/>
            <person name="Lindquist E.A."/>
            <person name="Lipzen A."/>
            <person name="Lundell T."/>
            <person name="Morin E."/>
            <person name="Murat C."/>
            <person name="Riley R."/>
            <person name="Ohm R."/>
            <person name="Sun H."/>
            <person name="Tunlid A."/>
            <person name="Henrissat B."/>
            <person name="Grigoriev I.V."/>
            <person name="Hibbett D.S."/>
            <person name="Martin F."/>
        </authorList>
    </citation>
    <scope>NUCLEOTIDE SEQUENCE [LARGE SCALE GENOMIC DNA]</scope>
    <source>
        <strain evidence="3">F 1598</strain>
    </source>
</reference>
<evidence type="ECO:0000256" key="1">
    <source>
        <dbReference type="SAM" id="MobiDB-lite"/>
    </source>
</evidence>
<dbReference type="AlphaFoldDB" id="A0A0C3BIV6"/>
<name>A0A0C3BIV6_PILCF</name>
<dbReference type="HOGENOM" id="CLU_2498665_0_0_1"/>
<gene>
    <name evidence="2" type="ORF">PILCRDRAFT_825455</name>
</gene>